<organism evidence="2">
    <name type="scientific">Aplanochytrium stocchinoi</name>
    <dbReference type="NCBI Taxonomy" id="215587"/>
    <lineage>
        <taxon>Eukaryota</taxon>
        <taxon>Sar</taxon>
        <taxon>Stramenopiles</taxon>
        <taxon>Bigyra</taxon>
        <taxon>Labyrinthulomycetes</taxon>
        <taxon>Thraustochytrida</taxon>
        <taxon>Thraustochytriidae</taxon>
        <taxon>Aplanochytrium</taxon>
    </lineage>
</organism>
<dbReference type="InterPro" id="IPR027417">
    <property type="entry name" value="P-loop_NTPase"/>
</dbReference>
<name>A0A7S3PFZ8_9STRA</name>
<accession>A0A7S3PFZ8</accession>
<evidence type="ECO:0000313" key="2">
    <source>
        <dbReference type="EMBL" id="CAE0437394.1"/>
    </source>
</evidence>
<evidence type="ECO:0000256" key="1">
    <source>
        <dbReference type="SAM" id="Phobius"/>
    </source>
</evidence>
<keyword evidence="1" id="KW-0472">Membrane</keyword>
<proteinExistence type="predicted"/>
<keyword evidence="1" id="KW-1133">Transmembrane helix</keyword>
<protein>
    <recommendedName>
        <fullName evidence="3">Protein-tyrosine sulfotransferase</fullName>
    </recommendedName>
</protein>
<dbReference type="SUPFAM" id="SSF52540">
    <property type="entry name" value="P-loop containing nucleoside triphosphate hydrolases"/>
    <property type="match status" value="1"/>
</dbReference>
<dbReference type="EMBL" id="HBIN01010241">
    <property type="protein sequence ID" value="CAE0437394.1"/>
    <property type="molecule type" value="Transcribed_RNA"/>
</dbReference>
<sequence length="356" mass="40943">MDYIDRQRRIPAIVCGLFTVVVIILLYIPSIDRYFLINKISVHHYREPVHKIQRLPINISTHESKSTSKDSLTIKKQVRKENVERNSSCDLCNDYNWVFILATGRSGSTTILDMLHGVEGVQLAGELKLMYLFNQLPYVGGENKINELKFGRAIEKAGTVKARTKGAFKHGEIDLHRVYCDIQKLIRDLIGYSSGNTHSPKVVGFKSLFANPTADGDALLQFWTRVFPCARFILNYRVDTEQQATSGFFQRYRNASTLLQRKNDQLLKFSRRADLQDRVFTLPLASFSIDTFNTMLQWLGFRNCSYTRVVHAHYHGSYRDIKTSLLENVTSGRCSYNSTEDPDLNFRVRPGTRLRL</sequence>
<dbReference type="Gene3D" id="3.40.50.300">
    <property type="entry name" value="P-loop containing nucleotide triphosphate hydrolases"/>
    <property type="match status" value="1"/>
</dbReference>
<feature type="transmembrane region" description="Helical" evidence="1">
    <location>
        <begin position="12"/>
        <end position="31"/>
    </location>
</feature>
<keyword evidence="1" id="KW-0812">Transmembrane</keyword>
<evidence type="ECO:0008006" key="3">
    <source>
        <dbReference type="Google" id="ProtNLM"/>
    </source>
</evidence>
<dbReference type="AlphaFoldDB" id="A0A7S3PFZ8"/>
<reference evidence="2" key="1">
    <citation type="submission" date="2021-01" db="EMBL/GenBank/DDBJ databases">
        <authorList>
            <person name="Corre E."/>
            <person name="Pelletier E."/>
            <person name="Niang G."/>
            <person name="Scheremetjew M."/>
            <person name="Finn R."/>
            <person name="Kale V."/>
            <person name="Holt S."/>
            <person name="Cochrane G."/>
            <person name="Meng A."/>
            <person name="Brown T."/>
            <person name="Cohen L."/>
        </authorList>
    </citation>
    <scope>NUCLEOTIDE SEQUENCE</scope>
    <source>
        <strain evidence="2">GSBS06</strain>
    </source>
</reference>
<gene>
    <name evidence="2" type="ORF">ASTO00021_LOCUS7651</name>
</gene>